<gene>
    <name evidence="1" type="ORF">B0A50_03647</name>
</gene>
<protein>
    <submittedName>
        <fullName evidence="1">Uncharacterized protein</fullName>
    </submittedName>
</protein>
<dbReference type="AlphaFoldDB" id="A0A4U0U2P7"/>
<dbReference type="Proteomes" id="UP000308549">
    <property type="component" value="Unassembled WGS sequence"/>
</dbReference>
<sequence>MSSPQEHETPKTPPTSSILSFLEQIASPPKSSLDSAVPVYNCIIMRTPIDDLCTPRICMAAAGTGEEWGRMV</sequence>
<keyword evidence="2" id="KW-1185">Reference proteome</keyword>
<proteinExistence type="predicted"/>
<comment type="caution">
    <text evidence="1">The sequence shown here is derived from an EMBL/GenBank/DDBJ whole genome shotgun (WGS) entry which is preliminary data.</text>
</comment>
<evidence type="ECO:0000313" key="2">
    <source>
        <dbReference type="Proteomes" id="UP000308549"/>
    </source>
</evidence>
<reference evidence="1 2" key="1">
    <citation type="submission" date="2017-03" db="EMBL/GenBank/DDBJ databases">
        <title>Genomes of endolithic fungi from Antarctica.</title>
        <authorList>
            <person name="Coleine C."/>
            <person name="Masonjones S."/>
            <person name="Stajich J.E."/>
        </authorList>
    </citation>
    <scope>NUCLEOTIDE SEQUENCE [LARGE SCALE GENOMIC DNA]</scope>
    <source>
        <strain evidence="1 2">CCFEE 6315</strain>
    </source>
</reference>
<dbReference type="EMBL" id="NAJL01000015">
    <property type="protein sequence ID" value="TKA29137.1"/>
    <property type="molecule type" value="Genomic_DNA"/>
</dbReference>
<organism evidence="1 2">
    <name type="scientific">Salinomyces thailandicus</name>
    <dbReference type="NCBI Taxonomy" id="706561"/>
    <lineage>
        <taxon>Eukaryota</taxon>
        <taxon>Fungi</taxon>
        <taxon>Dikarya</taxon>
        <taxon>Ascomycota</taxon>
        <taxon>Pezizomycotina</taxon>
        <taxon>Dothideomycetes</taxon>
        <taxon>Dothideomycetidae</taxon>
        <taxon>Mycosphaerellales</taxon>
        <taxon>Teratosphaeriaceae</taxon>
        <taxon>Salinomyces</taxon>
    </lineage>
</organism>
<accession>A0A4U0U2P7</accession>
<name>A0A4U0U2P7_9PEZI</name>
<evidence type="ECO:0000313" key="1">
    <source>
        <dbReference type="EMBL" id="TKA29137.1"/>
    </source>
</evidence>